<name>A0A645J4B1_9ZZZZ</name>
<reference evidence="1" key="1">
    <citation type="submission" date="2019-08" db="EMBL/GenBank/DDBJ databases">
        <authorList>
            <person name="Kucharzyk K."/>
            <person name="Murdoch R.W."/>
            <person name="Higgins S."/>
            <person name="Loffler F."/>
        </authorList>
    </citation>
    <scope>NUCLEOTIDE SEQUENCE</scope>
</reference>
<accession>A0A645J4B1</accession>
<evidence type="ECO:0000313" key="1">
    <source>
        <dbReference type="EMBL" id="MPN57970.1"/>
    </source>
</evidence>
<protein>
    <submittedName>
        <fullName evidence="1">Uncharacterized protein</fullName>
    </submittedName>
</protein>
<sequence>MHDDFTVEALVFEPEEGNAARLVDGLDQRAGEVFVAADGLDEHVFAGFHGAGKVDQSIGQLENSRIKHRVPPHIENVWMILWWRRLFRRRVYYRIKQRKTPAYSFFSAQETIAFRGNGADSHKRCKHH</sequence>
<dbReference type="AlphaFoldDB" id="A0A645J4B1"/>
<dbReference type="EMBL" id="VSSQ01130166">
    <property type="protein sequence ID" value="MPN57970.1"/>
    <property type="molecule type" value="Genomic_DNA"/>
</dbReference>
<proteinExistence type="predicted"/>
<organism evidence="1">
    <name type="scientific">bioreactor metagenome</name>
    <dbReference type="NCBI Taxonomy" id="1076179"/>
    <lineage>
        <taxon>unclassified sequences</taxon>
        <taxon>metagenomes</taxon>
        <taxon>ecological metagenomes</taxon>
    </lineage>
</organism>
<comment type="caution">
    <text evidence="1">The sequence shown here is derived from an EMBL/GenBank/DDBJ whole genome shotgun (WGS) entry which is preliminary data.</text>
</comment>
<gene>
    <name evidence="1" type="ORF">SDC9_205666</name>
</gene>